<reference evidence="2" key="1">
    <citation type="journal article" date="2019" name="Int. J. Syst. Evol. Microbiol.">
        <title>The Global Catalogue of Microorganisms (GCM) 10K type strain sequencing project: providing services to taxonomists for standard genome sequencing and annotation.</title>
        <authorList>
            <consortium name="The Broad Institute Genomics Platform"/>
            <consortium name="The Broad Institute Genome Sequencing Center for Infectious Disease"/>
            <person name="Wu L."/>
            <person name="Ma J."/>
        </authorList>
    </citation>
    <scope>NUCLEOTIDE SEQUENCE [LARGE SCALE GENOMIC DNA]</scope>
    <source>
        <strain evidence="2">JCM 18409</strain>
    </source>
</reference>
<dbReference type="EMBL" id="BAABKB010000033">
    <property type="protein sequence ID" value="GAA5030392.1"/>
    <property type="molecule type" value="Genomic_DNA"/>
</dbReference>
<gene>
    <name evidence="1" type="ORF">GCM10023335_70690</name>
</gene>
<proteinExistence type="predicted"/>
<protein>
    <submittedName>
        <fullName evidence="1">Uncharacterized protein</fullName>
    </submittedName>
</protein>
<comment type="caution">
    <text evidence="1">The sequence shown here is derived from an EMBL/GenBank/DDBJ whole genome shotgun (WGS) entry which is preliminary data.</text>
</comment>
<organism evidence="1 2">
    <name type="scientific">Streptomyces siamensis</name>
    <dbReference type="NCBI Taxonomy" id="1274986"/>
    <lineage>
        <taxon>Bacteria</taxon>
        <taxon>Bacillati</taxon>
        <taxon>Actinomycetota</taxon>
        <taxon>Actinomycetes</taxon>
        <taxon>Kitasatosporales</taxon>
        <taxon>Streptomycetaceae</taxon>
        <taxon>Streptomyces</taxon>
    </lineage>
</organism>
<dbReference type="Proteomes" id="UP001501759">
    <property type="component" value="Unassembled WGS sequence"/>
</dbReference>
<sequence length="97" mass="11005">MLPPRLLWTDPRPIPRFNKQETVTQILRSPGFYEPTDGDDCTTFWYFCQSLDFLPRLKREIPTVARWGDVPEPAAALSFVRHGPGRGGGGQSFGARR</sequence>
<evidence type="ECO:0000313" key="2">
    <source>
        <dbReference type="Proteomes" id="UP001501759"/>
    </source>
</evidence>
<accession>A0ABP9JHV9</accession>
<keyword evidence="2" id="KW-1185">Reference proteome</keyword>
<name>A0ABP9JHV9_9ACTN</name>
<evidence type="ECO:0000313" key="1">
    <source>
        <dbReference type="EMBL" id="GAA5030392.1"/>
    </source>
</evidence>